<dbReference type="EMBL" id="JBHUNP010000001">
    <property type="protein sequence ID" value="MFD2647722.1"/>
    <property type="molecule type" value="Genomic_DNA"/>
</dbReference>
<proteinExistence type="predicted"/>
<reference evidence="2" key="1">
    <citation type="journal article" date="2019" name="Int. J. Syst. Evol. Microbiol.">
        <title>The Global Catalogue of Microorganisms (GCM) 10K type strain sequencing project: providing services to taxonomists for standard genome sequencing and annotation.</title>
        <authorList>
            <consortium name="The Broad Institute Genomics Platform"/>
            <consortium name="The Broad Institute Genome Sequencing Center for Infectious Disease"/>
            <person name="Wu L."/>
            <person name="Ma J."/>
        </authorList>
    </citation>
    <scope>NUCLEOTIDE SEQUENCE [LARGE SCALE GENOMIC DNA]</scope>
    <source>
        <strain evidence="2">CCM 7427</strain>
    </source>
</reference>
<protein>
    <submittedName>
        <fullName evidence="1">Uncharacterized protein</fullName>
    </submittedName>
</protein>
<dbReference type="Proteomes" id="UP001597521">
    <property type="component" value="Unassembled WGS sequence"/>
</dbReference>
<sequence>MKIGDDCEEIDLDVTLEKYQLTKTFLFKVLTQFAEECGVKLSNILTDGARDRLVIGSGGVARDFLSIFRRSIEISKERISSGDLARGGKVGAEDVNKAAGENDNYKQSEFNRDTDADEAGGLRDFFAEITDFCVEQNHTNCFLVLKDARDERMKMIAELVDLKLLHHCDARVTVRSRVGKIYEAYMLDIAQYTGERARRNLEMIEFWAPNGARQLRKSSIIFVE</sequence>
<dbReference type="RefSeq" id="WP_386832741.1">
    <property type="nucleotide sequence ID" value="NZ_JBHUNP010000001.1"/>
</dbReference>
<name>A0ABW5QJ52_9HYPH</name>
<evidence type="ECO:0000313" key="1">
    <source>
        <dbReference type="EMBL" id="MFD2647722.1"/>
    </source>
</evidence>
<keyword evidence="2" id="KW-1185">Reference proteome</keyword>
<organism evidence="1 2">
    <name type="scientific">Devosia albogilva</name>
    <dbReference type="NCBI Taxonomy" id="429726"/>
    <lineage>
        <taxon>Bacteria</taxon>
        <taxon>Pseudomonadati</taxon>
        <taxon>Pseudomonadota</taxon>
        <taxon>Alphaproteobacteria</taxon>
        <taxon>Hyphomicrobiales</taxon>
        <taxon>Devosiaceae</taxon>
        <taxon>Devosia</taxon>
    </lineage>
</organism>
<accession>A0ABW5QJ52</accession>
<gene>
    <name evidence="1" type="ORF">ACFSX5_07970</name>
</gene>
<comment type="caution">
    <text evidence="1">The sequence shown here is derived from an EMBL/GenBank/DDBJ whole genome shotgun (WGS) entry which is preliminary data.</text>
</comment>
<evidence type="ECO:0000313" key="2">
    <source>
        <dbReference type="Proteomes" id="UP001597521"/>
    </source>
</evidence>